<keyword evidence="3" id="KW-1185">Reference proteome</keyword>
<reference evidence="3" key="1">
    <citation type="submission" date="2016-10" db="EMBL/GenBank/DDBJ databases">
        <authorList>
            <person name="Varghese N."/>
            <person name="Submissions S."/>
        </authorList>
    </citation>
    <scope>NUCLEOTIDE SEQUENCE [LARGE SCALE GENOMIC DNA]</scope>
    <source>
        <strain evidence="3">SLH 33</strain>
    </source>
</reference>
<accession>A0A1I0AGL1</accession>
<dbReference type="Proteomes" id="UP000243338">
    <property type="component" value="Unassembled WGS sequence"/>
</dbReference>
<evidence type="ECO:0000256" key="1">
    <source>
        <dbReference type="SAM" id="Phobius"/>
    </source>
</evidence>
<keyword evidence="1" id="KW-0472">Membrane</keyword>
<name>A0A1I0AGL1_9EURY</name>
<organism evidence="2 3">
    <name type="scientific">Methanococcoides vulcani</name>
    <dbReference type="NCBI Taxonomy" id="1353158"/>
    <lineage>
        <taxon>Archaea</taxon>
        <taxon>Methanobacteriati</taxon>
        <taxon>Methanobacteriota</taxon>
        <taxon>Stenosarchaea group</taxon>
        <taxon>Methanomicrobia</taxon>
        <taxon>Methanosarcinales</taxon>
        <taxon>Methanosarcinaceae</taxon>
        <taxon>Methanococcoides</taxon>
    </lineage>
</organism>
<evidence type="ECO:0000313" key="3">
    <source>
        <dbReference type="Proteomes" id="UP000243338"/>
    </source>
</evidence>
<sequence length="217" mass="24156">MEQTKKLKLSLVCISAIFFFMVLFYGLIISGLSDRFASSDGAYLWLGLTLLLGTISFSGSVFFLSEIRKDSDQWYWGMPFLITLLTIILTSFSLLFYVTPPSIDPVEPVGFIHIISLILLAPVSIPFFFSFQECSDTRYLSGVLAGFISIFAFVDLYFIIKDVFLEPVTSSNALTAGFIFFLIGASMVGFCFVLIAIKFHRNNGTPTSDQNEKGSVN</sequence>
<keyword evidence="1" id="KW-0812">Transmembrane</keyword>
<feature type="transmembrane region" description="Helical" evidence="1">
    <location>
        <begin position="42"/>
        <end position="64"/>
    </location>
</feature>
<evidence type="ECO:0000313" key="2">
    <source>
        <dbReference type="EMBL" id="SES92962.1"/>
    </source>
</evidence>
<feature type="transmembrane region" description="Helical" evidence="1">
    <location>
        <begin position="9"/>
        <end position="30"/>
    </location>
</feature>
<keyword evidence="1" id="KW-1133">Transmembrane helix</keyword>
<feature type="transmembrane region" description="Helical" evidence="1">
    <location>
        <begin position="76"/>
        <end position="98"/>
    </location>
</feature>
<dbReference type="STRING" id="1353158.SAMN04488587_1634"/>
<feature type="transmembrane region" description="Helical" evidence="1">
    <location>
        <begin position="172"/>
        <end position="197"/>
    </location>
</feature>
<feature type="transmembrane region" description="Helical" evidence="1">
    <location>
        <begin position="110"/>
        <end position="129"/>
    </location>
</feature>
<feature type="transmembrane region" description="Helical" evidence="1">
    <location>
        <begin position="141"/>
        <end position="160"/>
    </location>
</feature>
<gene>
    <name evidence="2" type="ORF">SAMN04488587_1634</name>
</gene>
<dbReference type="RefSeq" id="WP_091690107.1">
    <property type="nucleotide sequence ID" value="NZ_CAAGSJ010000002.1"/>
</dbReference>
<protein>
    <submittedName>
        <fullName evidence="2">Uncharacterized protein</fullName>
    </submittedName>
</protein>
<dbReference type="AlphaFoldDB" id="A0A1I0AGL1"/>
<proteinExistence type="predicted"/>
<dbReference type="EMBL" id="FOHQ01000004">
    <property type="protein sequence ID" value="SES92962.1"/>
    <property type="molecule type" value="Genomic_DNA"/>
</dbReference>